<dbReference type="Proteomes" id="UP000075260">
    <property type="component" value="Unassembled WGS sequence"/>
</dbReference>
<gene>
    <name evidence="1" type="ORF">BE15_06705</name>
</gene>
<proteinExistence type="predicted"/>
<comment type="caution">
    <text evidence="1">The sequence shown here is derived from an EMBL/GenBank/DDBJ whole genome shotgun (WGS) entry which is preliminary data.</text>
</comment>
<accession>A0A150QNF9</accession>
<name>A0A150QNF9_SORCE</name>
<reference evidence="1 2" key="1">
    <citation type="submission" date="2014-02" db="EMBL/GenBank/DDBJ databases">
        <title>The small core and large imbalanced accessory genome model reveals a collaborative survival strategy of Sorangium cellulosum strains in nature.</title>
        <authorList>
            <person name="Han K."/>
            <person name="Peng R."/>
            <person name="Blom J."/>
            <person name="Li Y.-Z."/>
        </authorList>
    </citation>
    <scope>NUCLEOTIDE SEQUENCE [LARGE SCALE GENOMIC DNA]</scope>
    <source>
        <strain evidence="1 2">So0008-312</strain>
    </source>
</reference>
<sequence>MSLESLRDELRDSGGHAALMDADVVEAMRDIVRMAMDDTRPPGEACIEDLERLIAYANAHGMTKKDDGDGSA</sequence>
<evidence type="ECO:0000313" key="1">
    <source>
        <dbReference type="EMBL" id="KYF69499.1"/>
    </source>
</evidence>
<evidence type="ECO:0000313" key="2">
    <source>
        <dbReference type="Proteomes" id="UP000075260"/>
    </source>
</evidence>
<protein>
    <submittedName>
        <fullName evidence="1">Uncharacterized protein</fullName>
    </submittedName>
</protein>
<dbReference type="EMBL" id="JEMA01000466">
    <property type="protein sequence ID" value="KYF69499.1"/>
    <property type="molecule type" value="Genomic_DNA"/>
</dbReference>
<dbReference type="AlphaFoldDB" id="A0A150QNF9"/>
<organism evidence="1 2">
    <name type="scientific">Sorangium cellulosum</name>
    <name type="common">Polyangium cellulosum</name>
    <dbReference type="NCBI Taxonomy" id="56"/>
    <lineage>
        <taxon>Bacteria</taxon>
        <taxon>Pseudomonadati</taxon>
        <taxon>Myxococcota</taxon>
        <taxon>Polyangia</taxon>
        <taxon>Polyangiales</taxon>
        <taxon>Polyangiaceae</taxon>
        <taxon>Sorangium</taxon>
    </lineage>
</organism>